<comment type="caution">
    <text evidence="1">The sequence shown here is derived from an EMBL/GenBank/DDBJ whole genome shotgun (WGS) entry which is preliminary data.</text>
</comment>
<sequence>MSQTDLAVFATAAETVSPAPRAVTFIDRAYKSRTLLLEDGSAFAVERSRLAASDQTLIEFLDRHPDFSREA</sequence>
<evidence type="ECO:0000313" key="1">
    <source>
        <dbReference type="EMBL" id="NHN77695.1"/>
    </source>
</evidence>
<reference evidence="1" key="1">
    <citation type="submission" date="2020-03" db="EMBL/GenBank/DDBJ databases">
        <title>Genome assembly of Azotobacter chroococcum W5.</title>
        <authorList>
            <person name="Kannepalli A."/>
        </authorList>
    </citation>
    <scope>NUCLEOTIDE SEQUENCE</scope>
    <source>
        <strain evidence="1">W5</strain>
    </source>
</reference>
<name>A0AA43Z693_9GAMM</name>
<evidence type="ECO:0000313" key="2">
    <source>
        <dbReference type="Proteomes" id="UP000736384"/>
    </source>
</evidence>
<proteinExistence type="predicted"/>
<organism evidence="1 2">
    <name type="scientific">Azotobacter chroococcum</name>
    <dbReference type="NCBI Taxonomy" id="353"/>
    <lineage>
        <taxon>Bacteria</taxon>
        <taxon>Pseudomonadati</taxon>
        <taxon>Pseudomonadota</taxon>
        <taxon>Gammaproteobacteria</taxon>
        <taxon>Pseudomonadales</taxon>
        <taxon>Pseudomonadaceae</taxon>
        <taxon>Azotobacter</taxon>
    </lineage>
</organism>
<gene>
    <name evidence="1" type="ORF">HA520_10430</name>
</gene>
<protein>
    <submittedName>
        <fullName evidence="1">Uncharacterized protein</fullName>
    </submittedName>
</protein>
<dbReference type="Proteomes" id="UP000736384">
    <property type="component" value="Unassembled WGS sequence"/>
</dbReference>
<dbReference type="AlphaFoldDB" id="A0AA43Z693"/>
<dbReference type="EMBL" id="JAAPAP010000006">
    <property type="protein sequence ID" value="NHN77695.1"/>
    <property type="molecule type" value="Genomic_DNA"/>
</dbReference>
<accession>A0AA43Z693</accession>
<dbReference type="RefSeq" id="WP_165892582.1">
    <property type="nucleotide sequence ID" value="NZ_JAAPAP010000006.1"/>
</dbReference>